<gene>
    <name evidence="2" type="ORF">HU137_03600</name>
</gene>
<keyword evidence="1" id="KW-0812">Transmembrane</keyword>
<dbReference type="Proteomes" id="UP000552241">
    <property type="component" value="Unassembled WGS sequence"/>
</dbReference>
<feature type="transmembrane region" description="Helical" evidence="1">
    <location>
        <begin position="20"/>
        <end position="42"/>
    </location>
</feature>
<evidence type="ECO:0008006" key="4">
    <source>
        <dbReference type="Google" id="ProtNLM"/>
    </source>
</evidence>
<dbReference type="AlphaFoldDB" id="A0A838ZRE3"/>
<feature type="transmembrane region" description="Helical" evidence="1">
    <location>
        <begin position="54"/>
        <end position="73"/>
    </location>
</feature>
<keyword evidence="1" id="KW-0472">Membrane</keyword>
<keyword evidence="3" id="KW-1185">Reference proteome</keyword>
<dbReference type="RefSeq" id="WP_182042434.1">
    <property type="nucleotide sequence ID" value="NZ_JACDZE010000001.1"/>
</dbReference>
<comment type="caution">
    <text evidence="2">The sequence shown here is derived from an EMBL/GenBank/DDBJ whole genome shotgun (WGS) entry which is preliminary data.</text>
</comment>
<feature type="transmembrane region" description="Helical" evidence="1">
    <location>
        <begin position="177"/>
        <end position="200"/>
    </location>
</feature>
<keyword evidence="1" id="KW-1133">Transmembrane helix</keyword>
<evidence type="ECO:0000313" key="2">
    <source>
        <dbReference type="EMBL" id="MBA5628853.1"/>
    </source>
</evidence>
<dbReference type="EMBL" id="JACDZE010000001">
    <property type="protein sequence ID" value="MBA5628853.1"/>
    <property type="molecule type" value="Genomic_DNA"/>
</dbReference>
<accession>A0A838ZRE3</accession>
<sequence length="327" mass="38419">MKFQFRTLKEDYTKSLNGIFIYYLYPSLFFSVLFGLILSLSIANPNHENSNFNWVRFLVSFPIITALFLFLSWGRKYLKSIKDFKKKKEKISDSVLSIEVVENGIQYKTLISDKDVFKPWSGFKQVYESKNFNYFIFNDGQYLFLNNFNNSKESIHEFTTLVKEKIKPFQHKISKGIIWSSFIPVLGLIFGFVIFIRGISERNLNYFSIGILSFVATVVGWIVFGIFMDATEKNSGSNKFSTKNNLNQIVKELAYYKLKNGEFPENLDSLRLQNQFLSIYETDFKMSPFSESKFREFYYENQDTTYILRAIGPDEKPFTEDDILPDY</sequence>
<reference evidence="2 3" key="1">
    <citation type="submission" date="2020-07" db="EMBL/GenBank/DDBJ databases">
        <title>Moheibacter lacus sp. nov., a member of the family Flavobacteriaceae isolated from freshwater lake sediment.</title>
        <authorList>
            <person name="Liu Y."/>
        </authorList>
    </citation>
    <scope>NUCLEOTIDE SEQUENCE [LARGE SCALE GENOMIC DNA]</scope>
    <source>
        <strain evidence="2 3">BDHS18</strain>
    </source>
</reference>
<protein>
    <recommendedName>
        <fullName evidence="4">YcxB-like protein</fullName>
    </recommendedName>
</protein>
<evidence type="ECO:0000313" key="3">
    <source>
        <dbReference type="Proteomes" id="UP000552241"/>
    </source>
</evidence>
<proteinExistence type="predicted"/>
<feature type="transmembrane region" description="Helical" evidence="1">
    <location>
        <begin position="206"/>
        <end position="227"/>
    </location>
</feature>
<organism evidence="2 3">
    <name type="scientific">Moheibacter lacus</name>
    <dbReference type="NCBI Taxonomy" id="2745851"/>
    <lineage>
        <taxon>Bacteria</taxon>
        <taxon>Pseudomonadati</taxon>
        <taxon>Bacteroidota</taxon>
        <taxon>Flavobacteriia</taxon>
        <taxon>Flavobacteriales</taxon>
        <taxon>Weeksellaceae</taxon>
        <taxon>Moheibacter</taxon>
    </lineage>
</organism>
<name>A0A838ZRE3_9FLAO</name>
<evidence type="ECO:0000256" key="1">
    <source>
        <dbReference type="SAM" id="Phobius"/>
    </source>
</evidence>